<feature type="compositionally biased region" description="Pro residues" evidence="5">
    <location>
        <begin position="229"/>
        <end position="238"/>
    </location>
</feature>
<evidence type="ECO:0000256" key="4">
    <source>
        <dbReference type="ARBA" id="ARBA00023136"/>
    </source>
</evidence>
<dbReference type="GO" id="GO:0003677">
    <property type="term" value="F:DNA binding"/>
    <property type="evidence" value="ECO:0007669"/>
    <property type="project" value="InterPro"/>
</dbReference>
<dbReference type="KEGG" id="abq:ABAZ39_12850"/>
<dbReference type="Gene3D" id="1.10.260.40">
    <property type="entry name" value="lambda repressor-like DNA-binding domains"/>
    <property type="match status" value="1"/>
</dbReference>
<dbReference type="EMBL" id="CP007793">
    <property type="protein sequence ID" value="AIB12861.1"/>
    <property type="molecule type" value="Genomic_DNA"/>
</dbReference>
<evidence type="ECO:0000313" key="9">
    <source>
        <dbReference type="Proteomes" id="UP000236268"/>
    </source>
</evidence>
<accession>A0A2K1FYJ3</accession>
<evidence type="ECO:0000256" key="5">
    <source>
        <dbReference type="SAM" id="MobiDB-lite"/>
    </source>
</evidence>
<dbReference type="InterPro" id="IPR059216">
    <property type="entry name" value="LeuA_carph_isopro_dom"/>
</dbReference>
<feature type="compositionally biased region" description="Polar residues" evidence="5">
    <location>
        <begin position="16"/>
        <end position="36"/>
    </location>
</feature>
<evidence type="ECO:0000313" key="7">
    <source>
        <dbReference type="EMBL" id="PNQ97623.1"/>
    </source>
</evidence>
<name>A0A060DFB1_9PROT</name>
<feature type="region of interest" description="Disordered" evidence="5">
    <location>
        <begin position="1"/>
        <end position="42"/>
    </location>
</feature>
<evidence type="ECO:0000256" key="1">
    <source>
        <dbReference type="ARBA" id="ARBA00004370"/>
    </source>
</evidence>
<evidence type="ECO:0000256" key="2">
    <source>
        <dbReference type="ARBA" id="ARBA00022692"/>
    </source>
</evidence>
<reference evidence="7 9" key="2">
    <citation type="submission" date="2018-01" db="EMBL/GenBank/DDBJ databases">
        <title>Whole genome sequence of Azospirillum brasilense REC3 isolated from strawberry roots.</title>
        <authorList>
            <person name="Fontana C.A."/>
            <person name="Salazar S.M."/>
            <person name="Bassi D."/>
            <person name="Puglisi E."/>
            <person name="Lovaisa N.C."/>
            <person name="Toffoli L.M."/>
            <person name="Pedraza R."/>
            <person name="Cocconcelli P.S."/>
        </authorList>
    </citation>
    <scope>NUCLEOTIDE SEQUENCE [LARGE SCALE GENOMIC DNA]</scope>
    <source>
        <strain evidence="7 9">REC3</strain>
    </source>
</reference>
<reference evidence="6 8" key="1">
    <citation type="journal article" date="2014" name="Genome Announc.">
        <title>Complete Genome Sequence of the Model Rhizosphere Strain Azospirillum brasilense Az39, Successfully Applied in Agriculture.</title>
        <authorList>
            <person name="Rivera D."/>
            <person name="Revale S."/>
            <person name="Molina R."/>
            <person name="Gualpa J."/>
            <person name="Puente M."/>
            <person name="Maroniche G."/>
            <person name="Paris G."/>
            <person name="Baker D."/>
            <person name="Clavijo B."/>
            <person name="McLay K."/>
            <person name="Spaepen S."/>
            <person name="Perticari A."/>
            <person name="Vazquez M."/>
            <person name="Wisniewski-Dye F."/>
            <person name="Watkins C."/>
            <person name="Martinez-Abarca F."/>
            <person name="Vanderleyden J."/>
            <person name="Cassan F."/>
        </authorList>
    </citation>
    <scope>NUCLEOTIDE SEQUENCE [LARGE SCALE GENOMIC DNA]</scope>
    <source>
        <strain evidence="6 8">Az39</strain>
    </source>
</reference>
<dbReference type="InterPro" id="IPR010982">
    <property type="entry name" value="Lambda_DNA-bd_dom_sf"/>
</dbReference>
<gene>
    <name evidence="6" type="ORF">ABAZ39_12850</name>
    <name evidence="7" type="ORF">C1S70_17585</name>
</gene>
<feature type="region of interest" description="Disordered" evidence="5">
    <location>
        <begin position="290"/>
        <end position="311"/>
    </location>
</feature>
<feature type="compositionally biased region" description="Low complexity" evidence="5">
    <location>
        <begin position="290"/>
        <end position="305"/>
    </location>
</feature>
<feature type="compositionally biased region" description="Basic and acidic residues" evidence="5">
    <location>
        <begin position="190"/>
        <end position="226"/>
    </location>
</feature>
<dbReference type="RefSeq" id="WP_038529817.1">
    <property type="nucleotide sequence ID" value="NZ_CP007793.1"/>
</dbReference>
<evidence type="ECO:0008006" key="10">
    <source>
        <dbReference type="Google" id="ProtNLM"/>
    </source>
</evidence>
<dbReference type="OrthoDB" id="8421723at2"/>
<evidence type="ECO:0000313" key="6">
    <source>
        <dbReference type="EMBL" id="AIB12861.1"/>
    </source>
</evidence>
<feature type="compositionally biased region" description="Basic and acidic residues" evidence="5">
    <location>
        <begin position="248"/>
        <end position="257"/>
    </location>
</feature>
<dbReference type="AlphaFoldDB" id="A0A060DFB1"/>
<feature type="compositionally biased region" description="Basic and acidic residues" evidence="5">
    <location>
        <begin position="1"/>
        <end position="13"/>
    </location>
</feature>
<protein>
    <recommendedName>
        <fullName evidence="10">Inner membrane protein</fullName>
    </recommendedName>
</protein>
<comment type="subcellular location">
    <subcellularLocation>
        <location evidence="1">Membrane</location>
    </subcellularLocation>
</comment>
<organism evidence="6 8">
    <name type="scientific">Azospirillum argentinense</name>
    <dbReference type="NCBI Taxonomy" id="2970906"/>
    <lineage>
        <taxon>Bacteria</taxon>
        <taxon>Pseudomonadati</taxon>
        <taxon>Pseudomonadota</taxon>
        <taxon>Alphaproteobacteria</taxon>
        <taxon>Rhodospirillales</taxon>
        <taxon>Azospirillaceae</taxon>
        <taxon>Azospirillum</taxon>
    </lineage>
</organism>
<dbReference type="GO" id="GO:0016020">
    <property type="term" value="C:membrane"/>
    <property type="evidence" value="ECO:0007669"/>
    <property type="project" value="UniProtKB-SubCell"/>
</dbReference>
<dbReference type="Proteomes" id="UP000027186">
    <property type="component" value="Chromosome"/>
</dbReference>
<dbReference type="InterPro" id="IPR019133">
    <property type="entry name" value="MIC60"/>
</dbReference>
<keyword evidence="2" id="KW-0812">Transmembrane</keyword>
<dbReference type="Proteomes" id="UP000236268">
    <property type="component" value="Unassembled WGS sequence"/>
</dbReference>
<keyword evidence="3" id="KW-1133">Transmembrane helix</keyword>
<evidence type="ECO:0000313" key="8">
    <source>
        <dbReference type="Proteomes" id="UP000027186"/>
    </source>
</evidence>
<keyword evidence="4" id="KW-0472">Membrane</keyword>
<sequence length="618" mass="63700">MTSRPGSEHEADPNGHTPSDQNQTPQNQMADQNQVSGGPAVERIIERFGGIRPMAHKLDIPVTTVQGWKKRGAIPLARHADLRASAAKHRIKLSEADLEAATPSEDRSAPDAAGSVIPLPPDAPVIASTAPLSESAEPVKAEDTLPGADTLPGGGPVPATDLPPSTLPPAADTLPPSTLPGADTLPGDGVKAETIKGEEIRSEEIKVEETRIEEAKADPFKTDTIKSETPPPVEPPAPAYTTSSYEPPRYEAPREERKSGAGFATAVSLIALLVGAAALSQPWWGPRVPGWPNAGGPAAPSAAAPAPQPDPALRNQIQQLSERLAKLEQRPAAAPTEGNAAASGIDQQTLDNAVGQLTARIQQLEERPQAAAPAAPAEPDPRVAQLTEQLGQVQQRVEAVGNEAQAAGQIRQEVDALKQELAAVNQVVETRRDAATAAQTLVLAAGQLRSALAAGQPFQQELQAVRAVASGDAQVTQPLEAVAGYAAKGVPTQPQLTDRFSAMASDIVRADNQGEGNDWVEQVTGKIATLVTVRRSGGDAVGDGASAVVARAEAALQAGNLGGAVNELAALKGPAAQVAAPWIADAKARLAANEAGQQLTNRAIGLLSQSAGVKGAAQ</sequence>
<proteinExistence type="predicted"/>
<dbReference type="PANTHER" id="PTHR15415:SF7">
    <property type="entry name" value="MICOS COMPLEX SUBUNIT MIC60"/>
    <property type="match status" value="1"/>
</dbReference>
<dbReference type="EMBL" id="POWG01000018">
    <property type="protein sequence ID" value="PNQ97623.1"/>
    <property type="molecule type" value="Genomic_DNA"/>
</dbReference>
<dbReference type="Gene3D" id="1.20.1270.70">
    <property type="entry name" value="Designed single chain three-helix bundle"/>
    <property type="match status" value="1"/>
</dbReference>
<dbReference type="Pfam" id="PF09731">
    <property type="entry name" value="Mitofilin"/>
    <property type="match status" value="1"/>
</dbReference>
<dbReference type="NCBIfam" id="NF046037">
    <property type="entry name" value="carphisopro"/>
    <property type="match status" value="1"/>
</dbReference>
<evidence type="ECO:0000256" key="3">
    <source>
        <dbReference type="ARBA" id="ARBA00022989"/>
    </source>
</evidence>
<feature type="region of interest" description="Disordered" evidence="5">
    <location>
        <begin position="95"/>
        <end position="257"/>
    </location>
</feature>
<accession>A0A060DFB1</accession>
<dbReference type="PANTHER" id="PTHR15415">
    <property type="entry name" value="MITOFILIN"/>
    <property type="match status" value="1"/>
</dbReference>